<dbReference type="Proteomes" id="UP000008909">
    <property type="component" value="Unassembled WGS sequence"/>
</dbReference>
<accession>G7YXS1</accession>
<feature type="non-terminal residue" evidence="1">
    <location>
        <position position="1"/>
    </location>
</feature>
<gene>
    <name evidence="1" type="ORF">CLF_113155</name>
</gene>
<proteinExistence type="predicted"/>
<evidence type="ECO:0000313" key="2">
    <source>
        <dbReference type="Proteomes" id="UP000008909"/>
    </source>
</evidence>
<dbReference type="AlphaFoldDB" id="G7YXS1"/>
<protein>
    <submittedName>
        <fullName evidence="1">Uncharacterized protein</fullName>
    </submittedName>
</protein>
<reference key="2">
    <citation type="submission" date="2011-10" db="EMBL/GenBank/DDBJ databases">
        <title>The genome and transcriptome sequence of Clonorchis sinensis provide insights into the carcinogenic liver fluke.</title>
        <authorList>
            <person name="Wang X."/>
            <person name="Huang Y."/>
            <person name="Chen W."/>
            <person name="Liu H."/>
            <person name="Guo L."/>
            <person name="Chen Y."/>
            <person name="Luo F."/>
            <person name="Zhou W."/>
            <person name="Sun J."/>
            <person name="Mao Q."/>
            <person name="Liang P."/>
            <person name="Zhou C."/>
            <person name="Tian Y."/>
            <person name="Men J."/>
            <person name="Lv X."/>
            <person name="Huang L."/>
            <person name="Zhou J."/>
            <person name="Hu Y."/>
            <person name="Li R."/>
            <person name="Zhang F."/>
            <person name="Lei H."/>
            <person name="Li X."/>
            <person name="Hu X."/>
            <person name="Liang C."/>
            <person name="Xu J."/>
            <person name="Wu Z."/>
            <person name="Yu X."/>
        </authorList>
    </citation>
    <scope>NUCLEOTIDE SEQUENCE</scope>
    <source>
        <strain>Henan</strain>
    </source>
</reference>
<evidence type="ECO:0000313" key="1">
    <source>
        <dbReference type="EMBL" id="GAA57751.1"/>
    </source>
</evidence>
<reference evidence="1" key="1">
    <citation type="journal article" date="2011" name="Genome Biol.">
        <title>The draft genome of the carcinogenic human liver fluke Clonorchis sinensis.</title>
        <authorList>
            <person name="Wang X."/>
            <person name="Chen W."/>
            <person name="Huang Y."/>
            <person name="Sun J."/>
            <person name="Men J."/>
            <person name="Liu H."/>
            <person name="Luo F."/>
            <person name="Guo L."/>
            <person name="Lv X."/>
            <person name="Deng C."/>
            <person name="Zhou C."/>
            <person name="Fan Y."/>
            <person name="Li X."/>
            <person name="Huang L."/>
            <person name="Hu Y."/>
            <person name="Liang C."/>
            <person name="Hu X."/>
            <person name="Xu J."/>
            <person name="Yu X."/>
        </authorList>
    </citation>
    <scope>NUCLEOTIDE SEQUENCE [LARGE SCALE GENOMIC DNA]</scope>
    <source>
        <strain evidence="1">Henan</strain>
    </source>
</reference>
<dbReference type="EMBL" id="DF145012">
    <property type="protein sequence ID" value="GAA57751.1"/>
    <property type="molecule type" value="Genomic_DNA"/>
</dbReference>
<sequence length="206" mass="23683">CSRQKNHQRCTRYIIAQHEVKDTYTALHLYTVSGNNFLEILTRSGCTIGNGIRRILGHDWLLGPDFRPIRTELDAELANVPNFWSVLRGIGFLAVAAPDCERQCGICVEIRPTLCQSTPNAFRIISVRRTNLVYVDEERHQQKMDSPDASIFIRKSSFVYSIRSRVIQRKYQKTESAYFAYFGERPFLSTNIMYVNVVKSLAAIQN</sequence>
<name>G7YXS1_CLOSI</name>
<organism evidence="1 2">
    <name type="scientific">Clonorchis sinensis</name>
    <name type="common">Chinese liver fluke</name>
    <dbReference type="NCBI Taxonomy" id="79923"/>
    <lineage>
        <taxon>Eukaryota</taxon>
        <taxon>Metazoa</taxon>
        <taxon>Spiralia</taxon>
        <taxon>Lophotrochozoa</taxon>
        <taxon>Platyhelminthes</taxon>
        <taxon>Trematoda</taxon>
        <taxon>Digenea</taxon>
        <taxon>Opisthorchiida</taxon>
        <taxon>Opisthorchiata</taxon>
        <taxon>Opisthorchiidae</taxon>
        <taxon>Clonorchis</taxon>
    </lineage>
</organism>
<keyword evidence="2" id="KW-1185">Reference proteome</keyword>